<dbReference type="EMBL" id="MGGP01000014">
    <property type="protein sequence ID" value="OGM32481.1"/>
    <property type="molecule type" value="Genomic_DNA"/>
</dbReference>
<protein>
    <recommendedName>
        <fullName evidence="1">UDP-N-acetyl-alpha-D-muramoyl-L-alanyl-L-glutamate epimerase</fullName>
        <ecNumber evidence="1">5.1.1.23</ecNumber>
    </recommendedName>
    <alternativeName>
        <fullName evidence="1">UDP-MurNAc-L-Ala-L-Glu epimerase</fullName>
    </alternativeName>
</protein>
<evidence type="ECO:0000259" key="2">
    <source>
        <dbReference type="Pfam" id="PF26298"/>
    </source>
</evidence>
<keyword evidence="1" id="KW-0961">Cell wall biogenesis/degradation</keyword>
<dbReference type="GO" id="GO:0051301">
    <property type="term" value="P:cell division"/>
    <property type="evidence" value="ECO:0007669"/>
    <property type="project" value="UniProtKB-KW"/>
</dbReference>
<keyword evidence="1" id="KW-0133">Cell shape</keyword>
<comment type="catalytic activity">
    <reaction evidence="1">
        <text>UDP-N-acetyl-alpha-D-muramoyl-L-alanyl-L-glutamate + ATP + H2O = UDP-N-acetyl-alpha-D-muramoyl-L-alanyl-D-glutamate + AMP + diphosphate + H(+)</text>
        <dbReference type="Rhea" id="RHEA:58812"/>
        <dbReference type="ChEBI" id="CHEBI:15377"/>
        <dbReference type="ChEBI" id="CHEBI:15378"/>
        <dbReference type="ChEBI" id="CHEBI:30616"/>
        <dbReference type="ChEBI" id="CHEBI:33019"/>
        <dbReference type="ChEBI" id="CHEBI:83900"/>
        <dbReference type="ChEBI" id="CHEBI:142725"/>
        <dbReference type="ChEBI" id="CHEBI:456215"/>
        <dbReference type="EC" id="5.1.1.23"/>
    </reaction>
</comment>
<dbReference type="GO" id="GO:0009252">
    <property type="term" value="P:peptidoglycan biosynthetic process"/>
    <property type="evidence" value="ECO:0007669"/>
    <property type="project" value="UniProtKB-UniRule"/>
</dbReference>
<keyword evidence="1" id="KW-0131">Cell cycle</keyword>
<organism evidence="4 5">
    <name type="scientific">Candidatus Woesebacteria bacterium RIFCSPHIGHO2_01_FULL_44_21</name>
    <dbReference type="NCBI Taxonomy" id="1802503"/>
    <lineage>
        <taxon>Bacteria</taxon>
        <taxon>Candidatus Woeseibacteriota</taxon>
    </lineage>
</organism>
<dbReference type="GO" id="GO:0008360">
    <property type="term" value="P:regulation of cell shape"/>
    <property type="evidence" value="ECO:0007669"/>
    <property type="project" value="UniProtKB-KW"/>
</dbReference>
<evidence type="ECO:0000313" key="4">
    <source>
        <dbReference type="EMBL" id="OGM32481.1"/>
    </source>
</evidence>
<comment type="caution">
    <text evidence="4">The sequence shown here is derived from an EMBL/GenBank/DDBJ whole genome shotgun (WGS) entry which is preliminary data.</text>
</comment>
<comment type="pathway">
    <text evidence="1">Cell wall biogenesis; peptidoglycan biosynthesis.</text>
</comment>
<dbReference type="Pfam" id="PF26298">
    <property type="entry name" value="MurL_epimerase_C"/>
    <property type="match status" value="1"/>
</dbReference>
<proteinExistence type="inferred from homology"/>
<gene>
    <name evidence="1" type="primary">murL</name>
    <name evidence="4" type="ORF">A2803_03355</name>
</gene>
<dbReference type="InterPro" id="IPR043689">
    <property type="entry name" value="MurL"/>
</dbReference>
<dbReference type="UniPathway" id="UPA00219"/>
<reference evidence="4 5" key="1">
    <citation type="journal article" date="2016" name="Nat. Commun.">
        <title>Thousands of microbial genomes shed light on interconnected biogeochemical processes in an aquifer system.</title>
        <authorList>
            <person name="Anantharaman K."/>
            <person name="Brown C.T."/>
            <person name="Hug L.A."/>
            <person name="Sharon I."/>
            <person name="Castelle C.J."/>
            <person name="Probst A.J."/>
            <person name="Thomas B.C."/>
            <person name="Singh A."/>
            <person name="Wilkins M.J."/>
            <person name="Karaoz U."/>
            <person name="Brodie E.L."/>
            <person name="Williams K.H."/>
            <person name="Hubbard S.S."/>
            <person name="Banfield J.F."/>
        </authorList>
    </citation>
    <scope>NUCLEOTIDE SEQUENCE [LARGE SCALE GENOMIC DNA]</scope>
</reference>
<dbReference type="Proteomes" id="UP000178870">
    <property type="component" value="Unassembled WGS sequence"/>
</dbReference>
<dbReference type="Pfam" id="PF26299">
    <property type="entry name" value="MurL_N"/>
    <property type="match status" value="1"/>
</dbReference>
<dbReference type="HAMAP" id="MF_02209">
    <property type="entry name" value="MurL"/>
    <property type="match status" value="1"/>
</dbReference>
<keyword evidence="1" id="KW-0413">Isomerase</keyword>
<dbReference type="EC" id="5.1.1.23" evidence="1"/>
<dbReference type="InterPro" id="IPR058741">
    <property type="entry name" value="MurL_C"/>
</dbReference>
<comment type="similarity">
    <text evidence="1">Belongs to the MurL family.</text>
</comment>
<evidence type="ECO:0000313" key="5">
    <source>
        <dbReference type="Proteomes" id="UP000178870"/>
    </source>
</evidence>
<dbReference type="InterPro" id="IPR058740">
    <property type="entry name" value="MurL_N"/>
</dbReference>
<dbReference type="GO" id="GO:0016855">
    <property type="term" value="F:racemase and epimerase activity, acting on amino acids and derivatives"/>
    <property type="evidence" value="ECO:0007669"/>
    <property type="project" value="UniProtKB-UniRule"/>
</dbReference>
<dbReference type="GO" id="GO:0005737">
    <property type="term" value="C:cytoplasm"/>
    <property type="evidence" value="ECO:0007669"/>
    <property type="project" value="UniProtKB-UniRule"/>
</dbReference>
<feature type="domain" description="MurL N-terminal" evidence="3">
    <location>
        <begin position="8"/>
        <end position="279"/>
    </location>
</feature>
<sequence>MNFKNLRQRHPKFVYEEFDYRVHKNFLQIKFHFWLAPDTHFSPTLEIPVPDETSDNLDNLVFHLGLIEMISYWKATCSPNIVIKAGKLTGEQIAWWRHLFINGLGEFFYQNEIDFNQENFLTINSEGSEFDISETKKSEGNLILIGGGKDSAVTAELLEGTALLLNPTGAALKVTEISELNSIIIKRTIDPTLLQLNVQGYLNGHTPFSAYLSFLSLLVARLYGFKNIVVSNEASAGEANLEYLGLKVNHQYSKSFEYEKLFREYTKKYLSKKINYFSFLRPLNELQIAALFVQTEKYDKAFNSCNIGRNEYWCGECPKCAFSFLILSSLIDKTRLEKIFGESDFFKNEKIKRHIKDLTGEGKHKPLDCVGTEEESKMALKLIGSPNDQGVIYRIKNDWSDEHFLPEEYSKLLKDKMASLKL</sequence>
<dbReference type="AlphaFoldDB" id="A0A1F7YYX8"/>
<evidence type="ECO:0000259" key="3">
    <source>
        <dbReference type="Pfam" id="PF26299"/>
    </source>
</evidence>
<dbReference type="GO" id="GO:0071555">
    <property type="term" value="P:cell wall organization"/>
    <property type="evidence" value="ECO:0007669"/>
    <property type="project" value="UniProtKB-KW"/>
</dbReference>
<keyword evidence="1" id="KW-0132">Cell division</keyword>
<evidence type="ECO:0000256" key="1">
    <source>
        <dbReference type="HAMAP-Rule" id="MF_02209"/>
    </source>
</evidence>
<comment type="function">
    <text evidence="1">Cell wall formation. Catalyzes epimerization of the terminal L-glutamate in UDP-N-acetyl-alpha-D-muramoyl-L-alanyl-L-glutamate.</text>
</comment>
<name>A0A1F7YYX8_9BACT</name>
<keyword evidence="1" id="KW-0573">Peptidoglycan synthesis</keyword>
<accession>A0A1F7YYX8</accession>
<feature type="domain" description="MurL C-terminal" evidence="2">
    <location>
        <begin position="308"/>
        <end position="387"/>
    </location>
</feature>